<dbReference type="InterPro" id="IPR001275">
    <property type="entry name" value="DM_DNA-bd"/>
</dbReference>
<evidence type="ECO:0000313" key="8">
    <source>
        <dbReference type="EnsemblMetazoa" id="XP_050505024.1"/>
    </source>
</evidence>
<dbReference type="EnsemblMetazoa" id="XM_050649067.1">
    <property type="protein sequence ID" value="XP_050505024.1"/>
    <property type="gene ID" value="LOC114334865"/>
</dbReference>
<dbReference type="PANTHER" id="PTHR12322">
    <property type="entry name" value="DOUBLESEX AND MAB-3 RELATED TRANSCRIPTION FACTOR DMRT"/>
    <property type="match status" value="1"/>
</dbReference>
<feature type="DNA-binding region" description="DM" evidence="5">
    <location>
        <begin position="28"/>
        <end position="75"/>
    </location>
</feature>
<proteinExistence type="predicted"/>
<dbReference type="Proteomes" id="UP001652700">
    <property type="component" value="Unplaced"/>
</dbReference>
<dbReference type="InterPro" id="IPR026607">
    <property type="entry name" value="DMRT"/>
</dbReference>
<feature type="domain" description="DM" evidence="7">
    <location>
        <begin position="28"/>
        <end position="75"/>
    </location>
</feature>
<organism evidence="8 9">
    <name type="scientific">Diabrotica virgifera virgifera</name>
    <name type="common">western corn rootworm</name>
    <dbReference type="NCBI Taxonomy" id="50390"/>
    <lineage>
        <taxon>Eukaryota</taxon>
        <taxon>Metazoa</taxon>
        <taxon>Ecdysozoa</taxon>
        <taxon>Arthropoda</taxon>
        <taxon>Hexapoda</taxon>
        <taxon>Insecta</taxon>
        <taxon>Pterygota</taxon>
        <taxon>Neoptera</taxon>
        <taxon>Endopterygota</taxon>
        <taxon>Coleoptera</taxon>
        <taxon>Polyphaga</taxon>
        <taxon>Cucujiformia</taxon>
        <taxon>Chrysomeloidea</taxon>
        <taxon>Chrysomelidae</taxon>
        <taxon>Galerucinae</taxon>
        <taxon>Diabroticina</taxon>
        <taxon>Diabroticites</taxon>
        <taxon>Diabrotica</taxon>
    </lineage>
</organism>
<dbReference type="PROSITE" id="PS50809">
    <property type="entry name" value="DM_2"/>
    <property type="match status" value="1"/>
</dbReference>
<dbReference type="GeneID" id="114334865"/>
<dbReference type="SUPFAM" id="SSF82927">
    <property type="entry name" value="Cysteine-rich DNA binding domain, (DM domain)"/>
    <property type="match status" value="1"/>
</dbReference>
<dbReference type="Pfam" id="PF08828">
    <property type="entry name" value="DSX_dimer"/>
    <property type="match status" value="1"/>
</dbReference>
<evidence type="ECO:0000259" key="7">
    <source>
        <dbReference type="PROSITE" id="PS50809"/>
    </source>
</evidence>
<dbReference type="InterPro" id="IPR014932">
    <property type="entry name" value="DSX_dimer"/>
</dbReference>
<dbReference type="Gene3D" id="4.10.1040.10">
    <property type="entry name" value="DM DNA-binding domain"/>
    <property type="match status" value="1"/>
</dbReference>
<dbReference type="PANTHER" id="PTHR12322:SF116">
    <property type="entry name" value="DOUBLESEX-MAB RELATED 99B"/>
    <property type="match status" value="1"/>
</dbReference>
<feature type="region of interest" description="Disordered" evidence="6">
    <location>
        <begin position="1"/>
        <end position="25"/>
    </location>
</feature>
<keyword evidence="2 5" id="KW-0862">Zinc</keyword>
<dbReference type="SMART" id="SM00301">
    <property type="entry name" value="DM"/>
    <property type="match status" value="1"/>
</dbReference>
<keyword evidence="4 5" id="KW-0539">Nucleus</keyword>
<keyword evidence="3 5" id="KW-0238">DNA-binding</keyword>
<dbReference type="Gene3D" id="1.10.8.10">
    <property type="entry name" value="DNA helicase RuvA subunit, C-terminal domain"/>
    <property type="match status" value="2"/>
</dbReference>
<name>A0ABM5K4A9_DIAVI</name>
<evidence type="ECO:0000256" key="1">
    <source>
        <dbReference type="ARBA" id="ARBA00022723"/>
    </source>
</evidence>
<reference evidence="8" key="1">
    <citation type="submission" date="2025-05" db="UniProtKB">
        <authorList>
            <consortium name="EnsemblMetazoa"/>
        </authorList>
    </citation>
    <scope>IDENTIFICATION</scope>
</reference>
<dbReference type="InterPro" id="IPR036407">
    <property type="entry name" value="DM_DNA-bd_sf"/>
</dbReference>
<feature type="region of interest" description="Disordered" evidence="6">
    <location>
        <begin position="369"/>
        <end position="392"/>
    </location>
</feature>
<comment type="subcellular location">
    <subcellularLocation>
        <location evidence="5">Nucleus</location>
    </subcellularLocation>
</comment>
<evidence type="ECO:0000256" key="2">
    <source>
        <dbReference type="ARBA" id="ARBA00022833"/>
    </source>
</evidence>
<dbReference type="Pfam" id="PF00751">
    <property type="entry name" value="DM"/>
    <property type="match status" value="1"/>
</dbReference>
<sequence length="392" mass="44267">MSDSQEFENKMDVNASSTSVTPRTPPNCARCRNHRKKVALKGHKRYCPYRLCKCEKCRLTTERQRVMAMQTALRRAQAQDEAMLRSTSTNPDDMNMIPLAQHSPPQITSMKRHVDCDSSDSDQPPCKLVKMTSTPLAQQSPPIISPLKRRLPDCDYSSSSHCADQNSNKAMKLTPNSEIPSTTVNISSMSECHSSYSEFNREHQSSDLLEDCQKLLERFKYPWEMMPLMYAILKDARADLEEASRRIDEGQTIETLLNLCQRVKDSFQLSWRMISLVGVVLKYSKKNQDEAFSKIEESFREIPSLLAAARSVPSLSLQCSYHTIPYPNIYTSALYQPWLLPPSLCHYPQSTLLTTAPAMCSSPVSPITPTSPVAQSTPHRPVSSPIRPTSRT</sequence>
<dbReference type="SMART" id="SM01143">
    <property type="entry name" value="DSX_dimer"/>
    <property type="match status" value="2"/>
</dbReference>
<protein>
    <recommendedName>
        <fullName evidence="7">DM domain-containing protein</fullName>
    </recommendedName>
</protein>
<evidence type="ECO:0000256" key="6">
    <source>
        <dbReference type="SAM" id="MobiDB-lite"/>
    </source>
</evidence>
<accession>A0ABM5K4A9</accession>
<keyword evidence="1 5" id="KW-0479">Metal-binding</keyword>
<evidence type="ECO:0000256" key="5">
    <source>
        <dbReference type="PROSITE-ProRule" id="PRU00070"/>
    </source>
</evidence>
<evidence type="ECO:0000256" key="4">
    <source>
        <dbReference type="ARBA" id="ARBA00023242"/>
    </source>
</evidence>
<evidence type="ECO:0000313" key="9">
    <source>
        <dbReference type="Proteomes" id="UP001652700"/>
    </source>
</evidence>
<dbReference type="PROSITE" id="PS40000">
    <property type="entry name" value="DM_1"/>
    <property type="match status" value="1"/>
</dbReference>
<dbReference type="RefSeq" id="XP_050505024.1">
    <property type="nucleotide sequence ID" value="XM_050649067.1"/>
</dbReference>
<keyword evidence="9" id="KW-1185">Reference proteome</keyword>
<evidence type="ECO:0000256" key="3">
    <source>
        <dbReference type="ARBA" id="ARBA00023125"/>
    </source>
</evidence>